<organism evidence="2 3">
    <name type="scientific">Porphyromonas macacae</name>
    <dbReference type="NCBI Taxonomy" id="28115"/>
    <lineage>
        <taxon>Bacteria</taxon>
        <taxon>Pseudomonadati</taxon>
        <taxon>Bacteroidota</taxon>
        <taxon>Bacteroidia</taxon>
        <taxon>Bacteroidales</taxon>
        <taxon>Porphyromonadaceae</taxon>
        <taxon>Porphyromonas</taxon>
    </lineage>
</organism>
<keyword evidence="1" id="KW-0732">Signal</keyword>
<evidence type="ECO:0000256" key="1">
    <source>
        <dbReference type="SAM" id="SignalP"/>
    </source>
</evidence>
<feature type="chain" id="PRO_5017011605" description="DUF4374 domain-containing protein" evidence="1">
    <location>
        <begin position="24"/>
        <end position="418"/>
    </location>
</feature>
<reference evidence="2 3" key="1">
    <citation type="submission" date="2018-06" db="EMBL/GenBank/DDBJ databases">
        <authorList>
            <consortium name="Pathogen Informatics"/>
            <person name="Doyle S."/>
        </authorList>
    </citation>
    <scope>NUCLEOTIDE SEQUENCE [LARGE SCALE GENOMIC DNA]</scope>
    <source>
        <strain evidence="2 3">NCTC13100</strain>
    </source>
</reference>
<accession>A0A379DIJ7</accession>
<gene>
    <name evidence="2" type="ORF">NCTC13100_00998</name>
</gene>
<name>A0A379DIJ7_9PORP</name>
<protein>
    <recommendedName>
        <fullName evidence="4">DUF4374 domain-containing protein</fullName>
    </recommendedName>
</protein>
<dbReference type="EMBL" id="UGTI01000001">
    <property type="protein sequence ID" value="SUB77853.1"/>
    <property type="molecule type" value="Genomic_DNA"/>
</dbReference>
<evidence type="ECO:0008006" key="4">
    <source>
        <dbReference type="Google" id="ProtNLM"/>
    </source>
</evidence>
<feature type="signal peptide" evidence="1">
    <location>
        <begin position="1"/>
        <end position="23"/>
    </location>
</feature>
<proteinExistence type="predicted"/>
<evidence type="ECO:0000313" key="2">
    <source>
        <dbReference type="EMBL" id="SUB77853.1"/>
    </source>
</evidence>
<evidence type="ECO:0000313" key="3">
    <source>
        <dbReference type="Proteomes" id="UP000254263"/>
    </source>
</evidence>
<dbReference type="Proteomes" id="UP000254263">
    <property type="component" value="Unassembled WGS sequence"/>
</dbReference>
<dbReference type="PROSITE" id="PS51257">
    <property type="entry name" value="PROKAR_LIPOPROTEIN"/>
    <property type="match status" value="1"/>
</dbReference>
<dbReference type="AlphaFoldDB" id="A0A379DIJ7"/>
<sequence>MKVLKLFTLGLLLLGLFSCNCDKDEDGKDPILDNKSHYDVWVSIGGTGGMGSSHSQLVAGVPTLLEGDVDFINKGTDVTAKLNMETIVKGRYYYQINKEDNFGKYEIVDGTIKVVKEFPYSRFAQRKYCFAWIDSKTLLLMGASGDKKSVLWSKIDTETMKETEHGTIEGLPAPKGKEEYTTSGLLAYRKADNKLIYTFAFNKMKKEDRKFFHAAFINPSDMKVEAVVKEERADKMAGTAYGELLQSKSFFDEKGDYYLACVIVLPHPKSSTIQHSKILRIKAGEKDFDKTYEGFNMPTGKLVTIENLGKGKALLYIQDPAYLGLGDEMNPAIWGNNYNCYYAVLDIPTNKVTDLKLPASSGTFSQRSFVKNGKAFIGVNPEKSQPVVYYYDVVTGKLTPGLKIKMGYSFDRIVPIEI</sequence>
<dbReference type="RefSeq" id="WP_018360555.1">
    <property type="nucleotide sequence ID" value="NZ_UGTI01000001.1"/>
</dbReference>